<dbReference type="SUPFAM" id="SSF54211">
    <property type="entry name" value="Ribosomal protein S5 domain 2-like"/>
    <property type="match status" value="1"/>
</dbReference>
<dbReference type="EMBL" id="QCXQ01000001">
    <property type="protein sequence ID" value="PWG01114.1"/>
    <property type="molecule type" value="Genomic_DNA"/>
</dbReference>
<comment type="caution">
    <text evidence="12">The sequence shown here is derived from an EMBL/GenBank/DDBJ whole genome shotgun (WGS) entry which is preliminary data.</text>
</comment>
<feature type="domain" description="GHMP kinase C-terminal" evidence="11">
    <location>
        <begin position="224"/>
        <end position="303"/>
    </location>
</feature>
<sequence length="320" mass="34700">MVKTAIGKSHAKIILIGEHSAVYGEPAIVLPLSSVVTTVTIKSNSSNGQWLDCRYYSGPIQRLSDNMQGIRTLIETLLTRFDAQTTSFKMHIESELPAERGMGSSAATAVAIIRAMYQYFDRPLTRSQLLADADIEETITHGNPSGMDAATTSSDVPIWFVNDRHLKEIIQIPITLSSYLVIADSGIKGKTGQAVKHVAEQKMTSPEKTDQHLQRLGQLANEAKEAVASDNSRDLGQMMTEAQWELNQLNVSSPELDRLITTAMATGALGAKLTGGGLGGCMIALCADEEKALQVSDALLATGATRTWIESFNFEEEKTQ</sequence>
<name>A0A2V1N1P1_9LACO</name>
<evidence type="ECO:0000256" key="8">
    <source>
        <dbReference type="ARBA" id="ARBA00023098"/>
    </source>
</evidence>
<keyword evidence="6" id="KW-0067">ATP-binding</keyword>
<dbReference type="Gene3D" id="3.30.70.890">
    <property type="entry name" value="GHMP kinase, C-terminal domain"/>
    <property type="match status" value="1"/>
</dbReference>
<organism evidence="12 13">
    <name type="scientific">Levilactobacillus bambusae</name>
    <dbReference type="NCBI Taxonomy" id="2024736"/>
    <lineage>
        <taxon>Bacteria</taxon>
        <taxon>Bacillati</taxon>
        <taxon>Bacillota</taxon>
        <taxon>Bacilli</taxon>
        <taxon>Lactobacillales</taxon>
        <taxon>Lactobacillaceae</taxon>
        <taxon>Levilactobacillus</taxon>
    </lineage>
</organism>
<dbReference type="UniPathway" id="UPA00057">
    <property type="reaction ID" value="UER00098"/>
</dbReference>
<evidence type="ECO:0000259" key="10">
    <source>
        <dbReference type="Pfam" id="PF00288"/>
    </source>
</evidence>
<dbReference type="NCBIfam" id="TIGR00549">
    <property type="entry name" value="mevalon_kin"/>
    <property type="match status" value="1"/>
</dbReference>
<keyword evidence="4" id="KW-0547">Nucleotide-binding</keyword>
<dbReference type="PANTHER" id="PTHR43290">
    <property type="entry name" value="MEVALONATE KINASE"/>
    <property type="match status" value="1"/>
</dbReference>
<gene>
    <name evidence="12" type="primary">mvk</name>
    <name evidence="12" type="ORF">DCM90_01485</name>
</gene>
<keyword evidence="2" id="KW-0444">Lipid biosynthesis</keyword>
<keyword evidence="3" id="KW-0808">Transferase</keyword>
<dbReference type="GO" id="GO:0004496">
    <property type="term" value="F:mevalonate kinase activity"/>
    <property type="evidence" value="ECO:0007669"/>
    <property type="project" value="InterPro"/>
</dbReference>
<keyword evidence="1" id="KW-0963">Cytoplasm</keyword>
<keyword evidence="8" id="KW-0443">Lipid metabolism</keyword>
<dbReference type="Pfam" id="PF08544">
    <property type="entry name" value="GHMP_kinases_C"/>
    <property type="match status" value="1"/>
</dbReference>
<dbReference type="InterPro" id="IPR006205">
    <property type="entry name" value="Mev_gal_kin"/>
</dbReference>
<dbReference type="Gene3D" id="3.30.230.10">
    <property type="match status" value="1"/>
</dbReference>
<dbReference type="Proteomes" id="UP000245080">
    <property type="component" value="Unassembled WGS sequence"/>
</dbReference>
<dbReference type="InterPro" id="IPR013750">
    <property type="entry name" value="GHMP_kinase_C_dom"/>
</dbReference>
<dbReference type="InterPro" id="IPR036554">
    <property type="entry name" value="GHMP_kinase_C_sf"/>
</dbReference>
<dbReference type="PRINTS" id="PR00959">
    <property type="entry name" value="MEVGALKINASE"/>
</dbReference>
<dbReference type="GO" id="GO:0005829">
    <property type="term" value="C:cytosol"/>
    <property type="evidence" value="ECO:0007669"/>
    <property type="project" value="TreeGrafter"/>
</dbReference>
<dbReference type="InterPro" id="IPR014721">
    <property type="entry name" value="Ribsml_uS5_D2-typ_fold_subgr"/>
</dbReference>
<dbReference type="SUPFAM" id="SSF55060">
    <property type="entry name" value="GHMP Kinase, C-terminal domain"/>
    <property type="match status" value="1"/>
</dbReference>
<keyword evidence="13" id="KW-1185">Reference proteome</keyword>
<comment type="pathway">
    <text evidence="9">Isoprenoid biosynthesis; isopentenyl diphosphate biosynthesis via mevalonate pathway; isopentenyl diphosphate from (R)-mevalonate: step 1/3.</text>
</comment>
<dbReference type="OrthoDB" id="9764892at2"/>
<feature type="domain" description="GHMP kinase N-terminal" evidence="10">
    <location>
        <begin position="75"/>
        <end position="151"/>
    </location>
</feature>
<evidence type="ECO:0000259" key="11">
    <source>
        <dbReference type="Pfam" id="PF08544"/>
    </source>
</evidence>
<evidence type="ECO:0000256" key="5">
    <source>
        <dbReference type="ARBA" id="ARBA00022777"/>
    </source>
</evidence>
<dbReference type="GO" id="GO:0005524">
    <property type="term" value="F:ATP binding"/>
    <property type="evidence" value="ECO:0007669"/>
    <property type="project" value="UniProtKB-KW"/>
</dbReference>
<dbReference type="AlphaFoldDB" id="A0A2V1N1P1"/>
<dbReference type="PANTHER" id="PTHR43290:SF2">
    <property type="entry name" value="MEVALONATE KINASE"/>
    <property type="match status" value="1"/>
</dbReference>
<evidence type="ECO:0000313" key="12">
    <source>
        <dbReference type="EMBL" id="PWG01114.1"/>
    </source>
</evidence>
<proteinExistence type="predicted"/>
<evidence type="ECO:0000256" key="9">
    <source>
        <dbReference type="ARBA" id="ARBA00029438"/>
    </source>
</evidence>
<dbReference type="GO" id="GO:0019287">
    <property type="term" value="P:isopentenyl diphosphate biosynthetic process, mevalonate pathway"/>
    <property type="evidence" value="ECO:0007669"/>
    <property type="project" value="UniProtKB-UniPathway"/>
</dbReference>
<evidence type="ECO:0000313" key="13">
    <source>
        <dbReference type="Proteomes" id="UP000245080"/>
    </source>
</evidence>
<accession>A0A2V1N1P1</accession>
<evidence type="ECO:0000256" key="1">
    <source>
        <dbReference type="ARBA" id="ARBA00022490"/>
    </source>
</evidence>
<dbReference type="InterPro" id="IPR020568">
    <property type="entry name" value="Ribosomal_Su5_D2-typ_SF"/>
</dbReference>
<evidence type="ECO:0000256" key="6">
    <source>
        <dbReference type="ARBA" id="ARBA00022840"/>
    </source>
</evidence>
<reference evidence="12 13" key="1">
    <citation type="journal article" date="2018" name="Int. J. Syst. Evol. Microbiol.">
        <title>Lactobacillus bambusae sp. nov., isolated from a traditional fermented Ma-bamboo shoots of Taiwan.</title>
        <authorList>
            <person name="Wang L.-T."/>
        </authorList>
    </citation>
    <scope>NUCLEOTIDE SEQUENCE [LARGE SCALE GENOMIC DNA]</scope>
    <source>
        <strain evidence="12 13">BS-W1</strain>
    </source>
</reference>
<dbReference type="Pfam" id="PF00288">
    <property type="entry name" value="GHMP_kinases_N"/>
    <property type="match status" value="1"/>
</dbReference>
<evidence type="ECO:0000256" key="2">
    <source>
        <dbReference type="ARBA" id="ARBA00022516"/>
    </source>
</evidence>
<keyword evidence="7" id="KW-0460">Magnesium</keyword>
<evidence type="ECO:0000256" key="3">
    <source>
        <dbReference type="ARBA" id="ARBA00022679"/>
    </source>
</evidence>
<protein>
    <submittedName>
        <fullName evidence="12">Mevalonate kinase</fullName>
    </submittedName>
</protein>
<evidence type="ECO:0000256" key="7">
    <source>
        <dbReference type="ARBA" id="ARBA00022842"/>
    </source>
</evidence>
<evidence type="ECO:0000256" key="4">
    <source>
        <dbReference type="ARBA" id="ARBA00022741"/>
    </source>
</evidence>
<keyword evidence="5 12" id="KW-0418">Kinase</keyword>
<dbReference type="InterPro" id="IPR006204">
    <property type="entry name" value="GHMP_kinase_N_dom"/>
</dbReference>